<evidence type="ECO:0000256" key="5">
    <source>
        <dbReference type="ARBA" id="ARBA00022759"/>
    </source>
</evidence>
<gene>
    <name evidence="8" type="primary">ybeY</name>
    <name evidence="8" type="ORF">ABPD24_00355</name>
</gene>
<dbReference type="GO" id="GO:0004222">
    <property type="term" value="F:metalloendopeptidase activity"/>
    <property type="evidence" value="ECO:0007669"/>
    <property type="project" value="InterPro"/>
</dbReference>
<proteinExistence type="inferred from homology"/>
<dbReference type="NCBIfam" id="TIGR00043">
    <property type="entry name" value="rRNA maturation RNase YbeY"/>
    <property type="match status" value="1"/>
</dbReference>
<evidence type="ECO:0000256" key="7">
    <source>
        <dbReference type="ARBA" id="ARBA00022833"/>
    </source>
</evidence>
<comment type="similarity">
    <text evidence="2">Belongs to the endoribonuclease YbeY family.</text>
</comment>
<evidence type="ECO:0000256" key="1">
    <source>
        <dbReference type="ARBA" id="ARBA00001947"/>
    </source>
</evidence>
<organism evidence="8">
    <name type="scientific">Candidatus Shikimatogenerans sp. AspAUS03</name>
    <dbReference type="NCBI Taxonomy" id="3158563"/>
    <lineage>
        <taxon>Bacteria</taxon>
        <taxon>Pseudomonadati</taxon>
        <taxon>Bacteroidota</taxon>
        <taxon>Flavobacteriia</taxon>
        <taxon>Flavobacteriales</taxon>
        <taxon>Candidatus Shikimatogenerans</taxon>
    </lineage>
</organism>
<sequence>MLNYINFFIDNQKITMKNHIKFFLKFMLKNEGITKYKINYIFCKKSYILFLNKKYLHNKNNTDSLTFVYKIEKRKIISDIYLNIEKIRFNSLLYKCQFIIEVVRNLIHGLLHSIGYLDNNHIFKYKFKKKENYYLDIYKAYVS</sequence>
<dbReference type="InterPro" id="IPR002036">
    <property type="entry name" value="YbeY"/>
</dbReference>
<protein>
    <submittedName>
        <fullName evidence="8">rRNA maturation RNase YbeY</fullName>
    </submittedName>
</protein>
<dbReference type="Gene3D" id="3.40.390.30">
    <property type="entry name" value="Metalloproteases ('zincins'), catalytic domain"/>
    <property type="match status" value="1"/>
</dbReference>
<dbReference type="AlphaFoldDB" id="A0AAU7QSY4"/>
<evidence type="ECO:0000256" key="3">
    <source>
        <dbReference type="ARBA" id="ARBA00022722"/>
    </source>
</evidence>
<accession>A0AAU7QSY4</accession>
<keyword evidence="3" id="KW-0540">Nuclease</keyword>
<dbReference type="Pfam" id="PF02130">
    <property type="entry name" value="YbeY"/>
    <property type="match status" value="1"/>
</dbReference>
<keyword evidence="6" id="KW-0378">Hydrolase</keyword>
<dbReference type="GO" id="GO:0006364">
    <property type="term" value="P:rRNA processing"/>
    <property type="evidence" value="ECO:0007669"/>
    <property type="project" value="InterPro"/>
</dbReference>
<dbReference type="EMBL" id="CP157897">
    <property type="protein sequence ID" value="XBT18909.1"/>
    <property type="molecule type" value="Genomic_DNA"/>
</dbReference>
<evidence type="ECO:0000256" key="2">
    <source>
        <dbReference type="ARBA" id="ARBA00010875"/>
    </source>
</evidence>
<keyword evidence="7" id="KW-0862">Zinc</keyword>
<keyword evidence="5" id="KW-0255">Endonuclease</keyword>
<evidence type="ECO:0000256" key="6">
    <source>
        <dbReference type="ARBA" id="ARBA00022801"/>
    </source>
</evidence>
<evidence type="ECO:0000313" key="8">
    <source>
        <dbReference type="EMBL" id="XBT18909.1"/>
    </source>
</evidence>
<dbReference type="GO" id="GO:0004519">
    <property type="term" value="F:endonuclease activity"/>
    <property type="evidence" value="ECO:0007669"/>
    <property type="project" value="UniProtKB-KW"/>
</dbReference>
<keyword evidence="4" id="KW-0479">Metal-binding</keyword>
<dbReference type="InterPro" id="IPR023091">
    <property type="entry name" value="MetalPrtase_cat_dom_sf_prd"/>
</dbReference>
<dbReference type="SUPFAM" id="SSF55486">
    <property type="entry name" value="Metalloproteases ('zincins'), catalytic domain"/>
    <property type="match status" value="1"/>
</dbReference>
<evidence type="ECO:0000256" key="4">
    <source>
        <dbReference type="ARBA" id="ARBA00022723"/>
    </source>
</evidence>
<comment type="cofactor">
    <cofactor evidence="1">
        <name>Zn(2+)</name>
        <dbReference type="ChEBI" id="CHEBI:29105"/>
    </cofactor>
</comment>
<reference evidence="8" key="1">
    <citation type="submission" date="2024-06" db="EMBL/GenBank/DDBJ databases">
        <title>Diversity, functionality, and evolutionary history of bacterial symbionts in false click beetles (Coleoptera, Throscidae).</title>
        <authorList>
            <person name="Wierz J.C."/>
            <person name="Malm H."/>
            <person name="Kaltenpoth M."/>
            <person name="Engl T."/>
        </authorList>
    </citation>
    <scope>NUCLEOTIDE SEQUENCE</scope>
    <source>
        <strain evidence="8">AspAUS03</strain>
    </source>
</reference>
<name>A0AAU7QSY4_9FLAO</name>
<dbReference type="GO" id="GO:0046872">
    <property type="term" value="F:metal ion binding"/>
    <property type="evidence" value="ECO:0007669"/>
    <property type="project" value="UniProtKB-KW"/>
</dbReference>